<dbReference type="EMBL" id="CADCUC010000534">
    <property type="protein sequence ID" value="CAA9355068.1"/>
    <property type="molecule type" value="Genomic_DNA"/>
</dbReference>
<feature type="compositionally biased region" description="Basic and acidic residues" evidence="1">
    <location>
        <begin position="92"/>
        <end position="103"/>
    </location>
</feature>
<feature type="compositionally biased region" description="Basic residues" evidence="1">
    <location>
        <begin position="230"/>
        <end position="244"/>
    </location>
</feature>
<feature type="compositionally biased region" description="Basic residues" evidence="1">
    <location>
        <begin position="151"/>
        <end position="160"/>
    </location>
</feature>
<accession>A0A6J4MC11</accession>
<dbReference type="AlphaFoldDB" id="A0A6J4MC11"/>
<name>A0A6J4MC11_9HYPH</name>
<feature type="compositionally biased region" description="Basic and acidic residues" evidence="1">
    <location>
        <begin position="197"/>
        <end position="229"/>
    </location>
</feature>
<evidence type="ECO:0000256" key="1">
    <source>
        <dbReference type="SAM" id="MobiDB-lite"/>
    </source>
</evidence>
<gene>
    <name evidence="2" type="ORF">AVDCRST_MAG90-2610</name>
</gene>
<feature type="region of interest" description="Disordered" evidence="1">
    <location>
        <begin position="1"/>
        <end position="277"/>
    </location>
</feature>
<feature type="compositionally biased region" description="Basic and acidic residues" evidence="1">
    <location>
        <begin position="47"/>
        <end position="57"/>
    </location>
</feature>
<organism evidence="2">
    <name type="scientific">uncultured Microvirga sp</name>
    <dbReference type="NCBI Taxonomy" id="412392"/>
    <lineage>
        <taxon>Bacteria</taxon>
        <taxon>Pseudomonadati</taxon>
        <taxon>Pseudomonadota</taxon>
        <taxon>Alphaproteobacteria</taxon>
        <taxon>Hyphomicrobiales</taxon>
        <taxon>Methylobacteriaceae</taxon>
        <taxon>Microvirga</taxon>
        <taxon>environmental samples</taxon>
    </lineage>
</organism>
<feature type="compositionally biased region" description="Basic and acidic residues" evidence="1">
    <location>
        <begin position="174"/>
        <end position="190"/>
    </location>
</feature>
<feature type="compositionally biased region" description="Basic and acidic residues" evidence="1">
    <location>
        <begin position="119"/>
        <end position="128"/>
    </location>
</feature>
<sequence>SVSADRRQVLDRGRVRPLSPAPRPCRQGRGGVRDHGRRQAGALARPLRRDRARDPHRNRGVQHSPLARLRGHGGLARRQIPLSAARRPALGRRQEGLGEDHRGQGGSAHPRIRRRGRKMDRPALDIRARSQRPRHRRLQHDRRGDGADHRTRQRRGHRRQGLPVRPEAPRLFSRHREIQARGEGRDERPERRRRRAQDRAYRPDADRGPEPEGEEAADRRGADVPVLHHRECRRGRRPPYRGRQRQQPALLDQPRAEQGRRQRVRAARGRGLLEGAL</sequence>
<feature type="non-terminal residue" evidence="2">
    <location>
        <position position="277"/>
    </location>
</feature>
<feature type="compositionally biased region" description="Basic and acidic residues" evidence="1">
    <location>
        <begin position="1"/>
        <end position="14"/>
    </location>
</feature>
<feature type="compositionally biased region" description="Basic and acidic residues" evidence="1">
    <location>
        <begin position="141"/>
        <end position="150"/>
    </location>
</feature>
<protein>
    <submittedName>
        <fullName evidence="2">Uncharacterized protein</fullName>
    </submittedName>
</protein>
<proteinExistence type="predicted"/>
<evidence type="ECO:0000313" key="2">
    <source>
        <dbReference type="EMBL" id="CAA9355068.1"/>
    </source>
</evidence>
<feature type="compositionally biased region" description="Basic residues" evidence="1">
    <location>
        <begin position="129"/>
        <end position="140"/>
    </location>
</feature>
<reference evidence="2" key="1">
    <citation type="submission" date="2020-02" db="EMBL/GenBank/DDBJ databases">
        <authorList>
            <person name="Meier V. D."/>
        </authorList>
    </citation>
    <scope>NUCLEOTIDE SEQUENCE</scope>
    <source>
        <strain evidence="2">AVDCRST_MAG90</strain>
    </source>
</reference>
<feature type="non-terminal residue" evidence="2">
    <location>
        <position position="1"/>
    </location>
</feature>